<dbReference type="InterPro" id="IPR017583">
    <property type="entry name" value="Tagatose/fructose_Pkinase"/>
</dbReference>
<dbReference type="NCBIfam" id="TIGR03828">
    <property type="entry name" value="pfkB"/>
    <property type="match status" value="1"/>
</dbReference>
<evidence type="ECO:0000256" key="2">
    <source>
        <dbReference type="ARBA" id="ARBA00022679"/>
    </source>
</evidence>
<organism evidence="10 11">
    <name type="scientific">Facklamia lactis</name>
    <dbReference type="NCBI Taxonomy" id="2749967"/>
    <lineage>
        <taxon>Bacteria</taxon>
        <taxon>Bacillati</taxon>
        <taxon>Bacillota</taxon>
        <taxon>Bacilli</taxon>
        <taxon>Lactobacillales</taxon>
        <taxon>Aerococcaceae</taxon>
        <taxon>Facklamia</taxon>
    </lineage>
</organism>
<dbReference type="InterPro" id="IPR022463">
    <property type="entry name" value="1-PFruKinase"/>
</dbReference>
<gene>
    <name evidence="10" type="primary">pfkB</name>
    <name evidence="10" type="ORF">HZY91_08680</name>
</gene>
<sequence>MNYTITFNPALDYVVQVEDAKLGQLNRIQKEDYVIGGKGINISVLLNNLGVRSIATGFSAGFTGDYLKAELEKQSISHHFIEVEGVTRINMKLKSDLETEFNGAGPTIKAQDFARLYHYLEERLSEEDHVFLAGNMAPGMSADDYVQIAALCQLKGSKFILDTNRDLLTACLVHRPFIIKPNRDELSEIFNLAIESIEQVIRYAKELQNRGARNVLVSLGGEGAVLVSEEGKIYRSGTPKGKVINSVGAGDSMLAGFMAEFEHSQSYEKSLRQGAAAGSATAFSVGIANGEMIHQLINEVEVSQLKEEK</sequence>
<dbReference type="CDD" id="cd01164">
    <property type="entry name" value="FruK_PfkB_like"/>
    <property type="match status" value="1"/>
</dbReference>
<accession>A0ABS0LS17</accession>
<dbReference type="NCBIfam" id="TIGR03168">
    <property type="entry name" value="1-PFK"/>
    <property type="match status" value="1"/>
</dbReference>
<evidence type="ECO:0000256" key="5">
    <source>
        <dbReference type="ARBA" id="ARBA00022840"/>
    </source>
</evidence>
<comment type="similarity">
    <text evidence="1">Belongs to the carbohydrate kinase pfkB family.</text>
</comment>
<evidence type="ECO:0000256" key="1">
    <source>
        <dbReference type="ARBA" id="ARBA00005380"/>
    </source>
</evidence>
<keyword evidence="2 7" id="KW-0808">Transferase</keyword>
<dbReference type="EMBL" id="JACBXQ010000005">
    <property type="protein sequence ID" value="MBG9986962.1"/>
    <property type="molecule type" value="Genomic_DNA"/>
</dbReference>
<dbReference type="EC" id="2.7.1.144" evidence="7"/>
<dbReference type="PROSITE" id="PS00584">
    <property type="entry name" value="PFKB_KINASES_2"/>
    <property type="match status" value="1"/>
</dbReference>
<evidence type="ECO:0000256" key="8">
    <source>
        <dbReference type="RuleBase" id="RU369061"/>
    </source>
</evidence>
<evidence type="ECO:0000313" key="10">
    <source>
        <dbReference type="EMBL" id="MBG9986962.1"/>
    </source>
</evidence>
<proteinExistence type="inferred from homology"/>
<keyword evidence="5 7" id="KW-0067">ATP-binding</keyword>
<dbReference type="PANTHER" id="PTHR46566:SF1">
    <property type="entry name" value="1-PHOSPHOFRUCTOKINASE"/>
    <property type="match status" value="1"/>
</dbReference>
<dbReference type="PANTHER" id="PTHR46566">
    <property type="entry name" value="1-PHOSPHOFRUCTOKINASE-RELATED"/>
    <property type="match status" value="1"/>
</dbReference>
<comment type="function">
    <text evidence="8">Catalyzes the ATP-dependent phosphorylation of fructose-l-phosphate to fructose-l,6-bisphosphate.</text>
</comment>
<name>A0ABS0LS17_9LACT</name>
<dbReference type="Proteomes" id="UP000721415">
    <property type="component" value="Unassembled WGS sequence"/>
</dbReference>
<evidence type="ECO:0000259" key="9">
    <source>
        <dbReference type="Pfam" id="PF00294"/>
    </source>
</evidence>
<evidence type="ECO:0000313" key="11">
    <source>
        <dbReference type="Proteomes" id="UP000721415"/>
    </source>
</evidence>
<dbReference type="Gene3D" id="3.40.1190.20">
    <property type="match status" value="1"/>
</dbReference>
<keyword evidence="3 7" id="KW-0547">Nucleotide-binding</keyword>
<dbReference type="SUPFAM" id="SSF53613">
    <property type="entry name" value="Ribokinase-like"/>
    <property type="match status" value="1"/>
</dbReference>
<dbReference type="InterPro" id="IPR002173">
    <property type="entry name" value="Carboh/pur_kinase_PfkB_CS"/>
</dbReference>
<reference evidence="10 11" key="1">
    <citation type="submission" date="2020-07" db="EMBL/GenBank/DDBJ databases">
        <title>Facklamia lactis sp. nov., isolated from raw milk.</title>
        <authorList>
            <person name="Doll E.V."/>
            <person name="Huptas C."/>
            <person name="Staib L."/>
            <person name="Wenning M."/>
            <person name="Scherer S."/>
        </authorList>
    </citation>
    <scope>NUCLEOTIDE SEQUENCE [LARGE SCALE GENOMIC DNA]</scope>
    <source>
        <strain evidence="10 11">DSM 111018</strain>
    </source>
</reference>
<comment type="catalytic activity">
    <reaction evidence="6 8">
        <text>beta-D-fructose 1-phosphate + ATP = beta-D-fructose 1,6-bisphosphate + ADP + H(+)</text>
        <dbReference type="Rhea" id="RHEA:14213"/>
        <dbReference type="ChEBI" id="CHEBI:15378"/>
        <dbReference type="ChEBI" id="CHEBI:30616"/>
        <dbReference type="ChEBI" id="CHEBI:32966"/>
        <dbReference type="ChEBI" id="CHEBI:138881"/>
        <dbReference type="ChEBI" id="CHEBI:456216"/>
        <dbReference type="EC" id="2.7.1.56"/>
    </reaction>
</comment>
<dbReference type="PIRSF" id="PIRSF000535">
    <property type="entry name" value="1PFK/6PFK/LacC"/>
    <property type="match status" value="1"/>
</dbReference>
<evidence type="ECO:0000256" key="4">
    <source>
        <dbReference type="ARBA" id="ARBA00022777"/>
    </source>
</evidence>
<keyword evidence="7" id="KW-0423">Lactose metabolism</keyword>
<protein>
    <recommendedName>
        <fullName evidence="7">Tagatose-6-phosphate kinase</fullName>
        <ecNumber evidence="7">2.7.1.144</ecNumber>
    </recommendedName>
</protein>
<dbReference type="InterPro" id="IPR029056">
    <property type="entry name" value="Ribokinase-like"/>
</dbReference>
<dbReference type="GO" id="GO:0008662">
    <property type="term" value="F:1-phosphofructokinase activity"/>
    <property type="evidence" value="ECO:0007669"/>
    <property type="project" value="UniProtKB-EC"/>
</dbReference>
<comment type="similarity">
    <text evidence="7">Belongs to the carbohydrate kinase PfkB family. LacC subfamily.</text>
</comment>
<evidence type="ECO:0000256" key="7">
    <source>
        <dbReference type="PIRNR" id="PIRNR000535"/>
    </source>
</evidence>
<dbReference type="RefSeq" id="WP_197115879.1">
    <property type="nucleotide sequence ID" value="NZ_JACBXQ010000005.1"/>
</dbReference>
<dbReference type="Pfam" id="PF00294">
    <property type="entry name" value="PfkB"/>
    <property type="match status" value="1"/>
</dbReference>
<comment type="caution">
    <text evidence="10">The sequence shown here is derived from an EMBL/GenBank/DDBJ whole genome shotgun (WGS) entry which is preliminary data.</text>
</comment>
<feature type="domain" description="Carbohydrate kinase PfkB" evidence="9">
    <location>
        <begin position="11"/>
        <end position="289"/>
    </location>
</feature>
<evidence type="ECO:0000256" key="6">
    <source>
        <dbReference type="ARBA" id="ARBA00047745"/>
    </source>
</evidence>
<comment type="pathway">
    <text evidence="7">Carbohydrate metabolism; D-tagatose 6-phosphate degradation; D-glyceraldehyde 3-phosphate and glycerone phosphate from D-tagatose 6-phosphate: step 1/2.</text>
</comment>
<keyword evidence="11" id="KW-1185">Reference proteome</keyword>
<comment type="catalytic activity">
    <reaction evidence="7">
        <text>D-tagatofuranose 6-phosphate + ATP = D-tagatofuranose 1,6-bisphosphate + ADP + H(+)</text>
        <dbReference type="Rhea" id="RHEA:12420"/>
        <dbReference type="ChEBI" id="CHEBI:15378"/>
        <dbReference type="ChEBI" id="CHEBI:30616"/>
        <dbReference type="ChEBI" id="CHEBI:58694"/>
        <dbReference type="ChEBI" id="CHEBI:58695"/>
        <dbReference type="ChEBI" id="CHEBI:456216"/>
        <dbReference type="EC" id="2.7.1.144"/>
    </reaction>
</comment>
<dbReference type="InterPro" id="IPR011611">
    <property type="entry name" value="PfkB_dom"/>
</dbReference>
<evidence type="ECO:0000256" key="3">
    <source>
        <dbReference type="ARBA" id="ARBA00022741"/>
    </source>
</evidence>
<keyword evidence="4 8" id="KW-0418">Kinase</keyword>